<dbReference type="CDD" id="cd02440">
    <property type="entry name" value="AdoMet_MTases"/>
    <property type="match status" value="1"/>
</dbReference>
<dbReference type="InterPro" id="IPR002052">
    <property type="entry name" value="DNA_methylase_N6_adenine_CS"/>
</dbReference>
<feature type="domain" description="Methyltransferase small" evidence="5">
    <location>
        <begin position="202"/>
        <end position="368"/>
    </location>
</feature>
<accession>A0A318SGS8</accession>
<proteinExistence type="predicted"/>
<comment type="caution">
    <text evidence="6">The sequence shown here is derived from an EMBL/GenBank/DDBJ whole genome shotgun (WGS) entry which is preliminary data.</text>
</comment>
<dbReference type="GO" id="GO:0032259">
    <property type="term" value="P:methylation"/>
    <property type="evidence" value="ECO:0007669"/>
    <property type="project" value="UniProtKB-KW"/>
</dbReference>
<keyword evidence="7" id="KW-1185">Reference proteome</keyword>
<keyword evidence="3 6" id="KW-0489">Methyltransferase</keyword>
<dbReference type="InterPro" id="IPR007848">
    <property type="entry name" value="Small_mtfrase_dom"/>
</dbReference>
<protein>
    <submittedName>
        <fullName evidence="6">16S rRNA (Guanine1207-N2)-methyltransferase</fullName>
    </submittedName>
</protein>
<dbReference type="EMBL" id="QJSX01000001">
    <property type="protein sequence ID" value="PYE56305.1"/>
    <property type="molecule type" value="Genomic_DNA"/>
</dbReference>
<dbReference type="Gene3D" id="3.40.50.150">
    <property type="entry name" value="Vaccinia Virus protein VP39"/>
    <property type="match status" value="2"/>
</dbReference>
<dbReference type="GO" id="GO:0006364">
    <property type="term" value="P:rRNA processing"/>
    <property type="evidence" value="ECO:0007669"/>
    <property type="project" value="UniProtKB-KW"/>
</dbReference>
<dbReference type="PANTHER" id="PTHR47816">
    <property type="entry name" value="RIBOSOMAL RNA SMALL SUBUNIT METHYLTRANSFERASE C"/>
    <property type="match status" value="1"/>
</dbReference>
<sequence>MADPSAYTDIFRAKLPPKLADLDAVGGVLTKAGVRGAPGVDDAQALLAIAMRKDGAEGKLIDLTAMGGLLGLALDVQPRLVERSMAALLVLDEQFDVVHAALPGEDVGTAPTVALVLSGDRGNAHTEAMLAWAHSATDLGGTLYLAGDKSKGFERYFKWAREAYGSGEVIARDGGMRVGRLVKERPDPPAFPAVATYEAHGLHVHVLPGVFSASGVDVASELLLEHLGDVSAKRVLDLGCGAGVLGGVAARRGAGAVTLLDDDLLAVESARRTLSASEFAGDVRHSDVASALQDGETFDLVVSNPPFHVGRRVVLSVAREFVRAAGRHLTPGGEMRLVANDFLPYEDELSAWGRVSTLARAKGFKVLRAVKS</sequence>
<dbReference type="OrthoDB" id="9791837at2"/>
<evidence type="ECO:0000256" key="3">
    <source>
        <dbReference type="ARBA" id="ARBA00022603"/>
    </source>
</evidence>
<dbReference type="Pfam" id="PF05175">
    <property type="entry name" value="MTS"/>
    <property type="match status" value="1"/>
</dbReference>
<organism evidence="6 7">
    <name type="scientific">Deinococcus yavapaiensis KR-236</name>
    <dbReference type="NCBI Taxonomy" id="694435"/>
    <lineage>
        <taxon>Bacteria</taxon>
        <taxon>Thermotogati</taxon>
        <taxon>Deinococcota</taxon>
        <taxon>Deinococci</taxon>
        <taxon>Deinococcales</taxon>
        <taxon>Deinococcaceae</taxon>
        <taxon>Deinococcus</taxon>
    </lineage>
</organism>
<dbReference type="InterPro" id="IPR046977">
    <property type="entry name" value="RsmC/RlmG"/>
</dbReference>
<evidence type="ECO:0000259" key="5">
    <source>
        <dbReference type="Pfam" id="PF05175"/>
    </source>
</evidence>
<gene>
    <name evidence="6" type="ORF">DES52_101109</name>
</gene>
<reference evidence="6 7" key="1">
    <citation type="submission" date="2018-06" db="EMBL/GenBank/DDBJ databases">
        <title>Genomic Encyclopedia of Type Strains, Phase IV (KMG-IV): sequencing the most valuable type-strain genomes for metagenomic binning, comparative biology and taxonomic classification.</title>
        <authorList>
            <person name="Goeker M."/>
        </authorList>
    </citation>
    <scope>NUCLEOTIDE SEQUENCE [LARGE SCALE GENOMIC DNA]</scope>
    <source>
        <strain evidence="6 7">DSM 18048</strain>
    </source>
</reference>
<evidence type="ECO:0000313" key="6">
    <source>
        <dbReference type="EMBL" id="PYE56305.1"/>
    </source>
</evidence>
<keyword evidence="2" id="KW-0698">rRNA processing</keyword>
<dbReference type="SUPFAM" id="SSF53335">
    <property type="entry name" value="S-adenosyl-L-methionine-dependent methyltransferases"/>
    <property type="match status" value="1"/>
</dbReference>
<evidence type="ECO:0000313" key="7">
    <source>
        <dbReference type="Proteomes" id="UP000248326"/>
    </source>
</evidence>
<dbReference type="InterPro" id="IPR029063">
    <property type="entry name" value="SAM-dependent_MTases_sf"/>
</dbReference>
<dbReference type="GO" id="GO:0003676">
    <property type="term" value="F:nucleic acid binding"/>
    <property type="evidence" value="ECO:0007669"/>
    <property type="project" value="InterPro"/>
</dbReference>
<dbReference type="PROSITE" id="PS00092">
    <property type="entry name" value="N6_MTASE"/>
    <property type="match status" value="1"/>
</dbReference>
<evidence type="ECO:0000256" key="2">
    <source>
        <dbReference type="ARBA" id="ARBA00022552"/>
    </source>
</evidence>
<dbReference type="AlphaFoldDB" id="A0A318SGS8"/>
<evidence type="ECO:0000256" key="4">
    <source>
        <dbReference type="ARBA" id="ARBA00022679"/>
    </source>
</evidence>
<evidence type="ECO:0000256" key="1">
    <source>
        <dbReference type="ARBA" id="ARBA00022490"/>
    </source>
</evidence>
<dbReference type="GO" id="GO:0008757">
    <property type="term" value="F:S-adenosylmethionine-dependent methyltransferase activity"/>
    <property type="evidence" value="ECO:0007669"/>
    <property type="project" value="InterPro"/>
</dbReference>
<dbReference type="RefSeq" id="WP_110884818.1">
    <property type="nucleotide sequence ID" value="NZ_QJSX01000001.1"/>
</dbReference>
<dbReference type="Proteomes" id="UP000248326">
    <property type="component" value="Unassembled WGS sequence"/>
</dbReference>
<name>A0A318SGS8_9DEIO</name>
<keyword evidence="1" id="KW-0963">Cytoplasm</keyword>
<keyword evidence="4 6" id="KW-0808">Transferase</keyword>
<dbReference type="GO" id="GO:0008170">
    <property type="term" value="F:N-methyltransferase activity"/>
    <property type="evidence" value="ECO:0007669"/>
    <property type="project" value="UniProtKB-ARBA"/>
</dbReference>
<dbReference type="PANTHER" id="PTHR47816:SF4">
    <property type="entry name" value="RIBOSOMAL RNA SMALL SUBUNIT METHYLTRANSFERASE C"/>
    <property type="match status" value="1"/>
</dbReference>